<proteinExistence type="predicted"/>
<feature type="chain" id="PRO_5014772851" evidence="1">
    <location>
        <begin position="25"/>
        <end position="76"/>
    </location>
</feature>
<protein>
    <submittedName>
        <fullName evidence="2">Putative secreted protein</fullName>
    </submittedName>
</protein>
<feature type="signal peptide" evidence="1">
    <location>
        <begin position="1"/>
        <end position="24"/>
    </location>
</feature>
<accession>A0A2M4C5A0</accession>
<reference evidence="2" key="1">
    <citation type="submission" date="2018-01" db="EMBL/GenBank/DDBJ databases">
        <title>An insight into the sialome of Amazonian anophelines.</title>
        <authorList>
            <person name="Ribeiro J.M."/>
            <person name="Scarpassa V."/>
            <person name="Calvo E."/>
        </authorList>
    </citation>
    <scope>NUCLEOTIDE SEQUENCE</scope>
    <source>
        <tissue evidence="2">Salivary glands</tissue>
    </source>
</reference>
<keyword evidence="1" id="KW-0732">Signal</keyword>
<dbReference type="EMBL" id="GGFJ01011343">
    <property type="protein sequence ID" value="MBW60484.1"/>
    <property type="molecule type" value="Transcribed_RNA"/>
</dbReference>
<name>A0A2M4C5A0_9DIPT</name>
<organism evidence="2">
    <name type="scientific">Anopheles marajoara</name>
    <dbReference type="NCBI Taxonomy" id="58244"/>
    <lineage>
        <taxon>Eukaryota</taxon>
        <taxon>Metazoa</taxon>
        <taxon>Ecdysozoa</taxon>
        <taxon>Arthropoda</taxon>
        <taxon>Hexapoda</taxon>
        <taxon>Insecta</taxon>
        <taxon>Pterygota</taxon>
        <taxon>Neoptera</taxon>
        <taxon>Endopterygota</taxon>
        <taxon>Diptera</taxon>
        <taxon>Nematocera</taxon>
        <taxon>Culicoidea</taxon>
        <taxon>Culicidae</taxon>
        <taxon>Anophelinae</taxon>
        <taxon>Anopheles</taxon>
    </lineage>
</organism>
<evidence type="ECO:0000313" key="2">
    <source>
        <dbReference type="EMBL" id="MBW60484.1"/>
    </source>
</evidence>
<evidence type="ECO:0000256" key="1">
    <source>
        <dbReference type="SAM" id="SignalP"/>
    </source>
</evidence>
<sequence>MVAGMKLILLIVTALCLAFAVAVADNSVCYCDCGNYSDGEALEEGSGDGSNTTVPAMPDLSGILPPWLGGGFPFSG</sequence>
<dbReference type="AlphaFoldDB" id="A0A2M4C5A0"/>